<organism evidence="1">
    <name type="scientific">marine metagenome</name>
    <dbReference type="NCBI Taxonomy" id="408172"/>
    <lineage>
        <taxon>unclassified sequences</taxon>
        <taxon>metagenomes</taxon>
        <taxon>ecological metagenomes</taxon>
    </lineage>
</organism>
<evidence type="ECO:0008006" key="2">
    <source>
        <dbReference type="Google" id="ProtNLM"/>
    </source>
</evidence>
<proteinExistence type="predicted"/>
<name>A0A382BR46_9ZZZZ</name>
<dbReference type="InterPro" id="IPR011051">
    <property type="entry name" value="RmlC_Cupin_sf"/>
</dbReference>
<gene>
    <name evidence="1" type="ORF">METZ01_LOCUS168746</name>
</gene>
<feature type="non-terminal residue" evidence="1">
    <location>
        <position position="65"/>
    </location>
</feature>
<accession>A0A382BR46</accession>
<dbReference type="AlphaFoldDB" id="A0A382BR46"/>
<dbReference type="EMBL" id="UINC01030845">
    <property type="protein sequence ID" value="SVB15892.1"/>
    <property type="molecule type" value="Genomic_DNA"/>
</dbReference>
<sequence>MIPHVKRHLIKFHEDDRAQRLQDVYQVGMQDSQINISYVNSTEHCVGWHYHTKQTEYWFVVKGAL</sequence>
<dbReference type="SUPFAM" id="SSF51182">
    <property type="entry name" value="RmlC-like cupins"/>
    <property type="match status" value="1"/>
</dbReference>
<protein>
    <recommendedName>
        <fullName evidence="2">Sugar 3,4-ketoisomerase QdtA cupin domain-containing protein</fullName>
    </recommendedName>
</protein>
<dbReference type="Gene3D" id="2.60.120.10">
    <property type="entry name" value="Jelly Rolls"/>
    <property type="match status" value="1"/>
</dbReference>
<dbReference type="InterPro" id="IPR014710">
    <property type="entry name" value="RmlC-like_jellyroll"/>
</dbReference>
<evidence type="ECO:0000313" key="1">
    <source>
        <dbReference type="EMBL" id="SVB15892.1"/>
    </source>
</evidence>
<reference evidence="1" key="1">
    <citation type="submission" date="2018-05" db="EMBL/GenBank/DDBJ databases">
        <authorList>
            <person name="Lanie J.A."/>
            <person name="Ng W.-L."/>
            <person name="Kazmierczak K.M."/>
            <person name="Andrzejewski T.M."/>
            <person name="Davidsen T.M."/>
            <person name="Wayne K.J."/>
            <person name="Tettelin H."/>
            <person name="Glass J.I."/>
            <person name="Rusch D."/>
            <person name="Podicherti R."/>
            <person name="Tsui H.-C.T."/>
            <person name="Winkler M.E."/>
        </authorList>
    </citation>
    <scope>NUCLEOTIDE SEQUENCE</scope>
</reference>